<protein>
    <submittedName>
        <fullName evidence="1">Uncharacterized protein</fullName>
    </submittedName>
</protein>
<gene>
    <name evidence="1" type="ORF">TKK_010015</name>
</gene>
<name>A0ABD2WTR7_9HYME</name>
<proteinExistence type="predicted"/>
<accession>A0ABD2WTR7</accession>
<reference evidence="1 2" key="1">
    <citation type="journal article" date="2024" name="bioRxiv">
        <title>A reference genome for Trichogramma kaykai: A tiny desert-dwelling parasitoid wasp with competing sex-ratio distorters.</title>
        <authorList>
            <person name="Culotta J."/>
            <person name="Lindsey A.R."/>
        </authorList>
    </citation>
    <scope>NUCLEOTIDE SEQUENCE [LARGE SCALE GENOMIC DNA]</scope>
    <source>
        <strain evidence="1 2">KSX58</strain>
    </source>
</reference>
<evidence type="ECO:0000313" key="1">
    <source>
        <dbReference type="EMBL" id="KAL3396150.1"/>
    </source>
</evidence>
<dbReference type="AlphaFoldDB" id="A0ABD2WTR7"/>
<comment type="caution">
    <text evidence="1">The sequence shown here is derived from an EMBL/GenBank/DDBJ whole genome shotgun (WGS) entry which is preliminary data.</text>
</comment>
<dbReference type="Proteomes" id="UP001627154">
    <property type="component" value="Unassembled WGS sequence"/>
</dbReference>
<dbReference type="EMBL" id="JBJJXI010000074">
    <property type="protein sequence ID" value="KAL3396150.1"/>
    <property type="molecule type" value="Genomic_DNA"/>
</dbReference>
<organism evidence="1 2">
    <name type="scientific">Trichogramma kaykai</name>
    <dbReference type="NCBI Taxonomy" id="54128"/>
    <lineage>
        <taxon>Eukaryota</taxon>
        <taxon>Metazoa</taxon>
        <taxon>Ecdysozoa</taxon>
        <taxon>Arthropoda</taxon>
        <taxon>Hexapoda</taxon>
        <taxon>Insecta</taxon>
        <taxon>Pterygota</taxon>
        <taxon>Neoptera</taxon>
        <taxon>Endopterygota</taxon>
        <taxon>Hymenoptera</taxon>
        <taxon>Apocrita</taxon>
        <taxon>Proctotrupomorpha</taxon>
        <taxon>Chalcidoidea</taxon>
        <taxon>Trichogrammatidae</taxon>
        <taxon>Trichogramma</taxon>
    </lineage>
</organism>
<evidence type="ECO:0000313" key="2">
    <source>
        <dbReference type="Proteomes" id="UP001627154"/>
    </source>
</evidence>
<sequence>MYENRTRAWLLCAEQQQQFESGSLRELIECEVYDGLCHVDKCPVTLGTNRRSAGHIDPGQTRLRLFGEDKAILSWRDPSLPADSPNKWRLNAPHFGDCSLYEADPRRLKYLRPLTFVVFENWFVAIVYSERKDSKWCTAPDAQNNVVVLWVGFNERFDVHADPFFWQKQVDRDDRLIVAPLDFNNPNSDYLLIETYRMERRKQTVERASIVYHDFKILGLQKYVIIDGNYEKQTNKIDPYERVTYSTSNDRISPRSPSATANIDSTATSGIVASMMLFYF</sequence>
<keyword evidence="2" id="KW-1185">Reference proteome</keyword>